<keyword evidence="6" id="KW-1133">Transmembrane helix</keyword>
<keyword evidence="7 8" id="KW-0472">Membrane</keyword>
<dbReference type="RefSeq" id="XP_025349236.1">
    <property type="nucleotide sequence ID" value="XM_025492182.1"/>
</dbReference>
<keyword evidence="5" id="KW-0677">Repeat</keyword>
<protein>
    <submittedName>
        <fullName evidence="10">Mitochondrial carrier</fullName>
    </submittedName>
</protein>
<evidence type="ECO:0000313" key="10">
    <source>
        <dbReference type="EMBL" id="PWN22076.1"/>
    </source>
</evidence>
<keyword evidence="3 9" id="KW-0813">Transport</keyword>
<comment type="subcellular location">
    <subcellularLocation>
        <location evidence="1">Membrane</location>
        <topology evidence="1">Multi-pass membrane protein</topology>
    </subcellularLocation>
</comment>
<dbReference type="SUPFAM" id="SSF103506">
    <property type="entry name" value="Mitochondrial carrier"/>
    <property type="match status" value="1"/>
</dbReference>
<dbReference type="InterPro" id="IPR023395">
    <property type="entry name" value="MCP_dom_sf"/>
</dbReference>
<evidence type="ECO:0000256" key="1">
    <source>
        <dbReference type="ARBA" id="ARBA00004141"/>
    </source>
</evidence>
<evidence type="ECO:0000313" key="11">
    <source>
        <dbReference type="Proteomes" id="UP000245942"/>
    </source>
</evidence>
<evidence type="ECO:0000256" key="3">
    <source>
        <dbReference type="ARBA" id="ARBA00022448"/>
    </source>
</evidence>
<comment type="similarity">
    <text evidence="2 9">Belongs to the mitochondrial carrier (TC 2.A.29) family.</text>
</comment>
<sequence>MSSSSPSPTQSRPPPSYTTSLLSGAFAGFAVDVSLFPLDTLKTRAQSAQGFVKAGGFKGVYSGLSSVVAGSAPGAATFFTTYESLKPVFSSPASPVTLSPAASHMLSASLAETAACLIRVPTEVVKSRMQAGVSKGRIGEVIGRILHREGLRGLWKGFGTTVAREIPFTCIQFPLYERLKLLLLQRRQASTSALTKKPTTLPTYQAAVVGSFSGGFAAALTTPLDVVKTRLMLAERVGATPPATVASSEHRAPTGSTPVGVNQRFLPTLLHVYRSEGFRGLFSGVLPRTIWISLGGAVFLGSFELGVELLERDSVSVRDETSVATA</sequence>
<dbReference type="PROSITE" id="PS50920">
    <property type="entry name" value="SOLCAR"/>
    <property type="match status" value="3"/>
</dbReference>
<dbReference type="GeneID" id="37013916"/>
<evidence type="ECO:0000256" key="9">
    <source>
        <dbReference type="RuleBase" id="RU000488"/>
    </source>
</evidence>
<evidence type="ECO:0000256" key="5">
    <source>
        <dbReference type="ARBA" id="ARBA00022737"/>
    </source>
</evidence>
<evidence type="ECO:0000256" key="7">
    <source>
        <dbReference type="ARBA" id="ARBA00023136"/>
    </source>
</evidence>
<keyword evidence="4 8" id="KW-0812">Transmembrane</keyword>
<dbReference type="EMBL" id="KZ819324">
    <property type="protein sequence ID" value="PWN22076.1"/>
    <property type="molecule type" value="Genomic_DNA"/>
</dbReference>
<dbReference type="Pfam" id="PF00153">
    <property type="entry name" value="Mito_carr"/>
    <property type="match status" value="3"/>
</dbReference>
<feature type="repeat" description="Solcar" evidence="8">
    <location>
        <begin position="99"/>
        <end position="182"/>
    </location>
</feature>
<accession>A0A316UA45</accession>
<dbReference type="AlphaFoldDB" id="A0A316UA45"/>
<reference evidence="10 11" key="1">
    <citation type="journal article" date="2018" name="Mol. Biol. Evol.">
        <title>Broad Genomic Sampling Reveals a Smut Pathogenic Ancestry of the Fungal Clade Ustilaginomycotina.</title>
        <authorList>
            <person name="Kijpornyongpan T."/>
            <person name="Mondo S.J."/>
            <person name="Barry K."/>
            <person name="Sandor L."/>
            <person name="Lee J."/>
            <person name="Lipzen A."/>
            <person name="Pangilinan J."/>
            <person name="LaButti K."/>
            <person name="Hainaut M."/>
            <person name="Henrissat B."/>
            <person name="Grigoriev I.V."/>
            <person name="Spatafora J.W."/>
            <person name="Aime M.C."/>
        </authorList>
    </citation>
    <scope>NUCLEOTIDE SEQUENCE [LARGE SCALE GENOMIC DNA]</scope>
    <source>
        <strain evidence="10 11">MCA 4718</strain>
    </source>
</reference>
<evidence type="ECO:0000256" key="4">
    <source>
        <dbReference type="ARBA" id="ARBA00022692"/>
    </source>
</evidence>
<feature type="repeat" description="Solcar" evidence="8">
    <location>
        <begin position="201"/>
        <end position="309"/>
    </location>
</feature>
<name>A0A316UA45_9BASI</name>
<dbReference type="STRING" id="1684307.A0A316UA45"/>
<dbReference type="PANTHER" id="PTHR45667">
    <property type="entry name" value="S-ADENOSYLMETHIONINE MITOCHONDRIAL CARRIER PROTEIN"/>
    <property type="match status" value="1"/>
</dbReference>
<feature type="repeat" description="Solcar" evidence="8">
    <location>
        <begin position="15"/>
        <end position="88"/>
    </location>
</feature>
<gene>
    <name evidence="10" type="ORF">BCV69DRAFT_281978</name>
</gene>
<evidence type="ECO:0000256" key="8">
    <source>
        <dbReference type="PROSITE-ProRule" id="PRU00282"/>
    </source>
</evidence>
<dbReference type="Proteomes" id="UP000245942">
    <property type="component" value="Unassembled WGS sequence"/>
</dbReference>
<evidence type="ECO:0000256" key="2">
    <source>
        <dbReference type="ARBA" id="ARBA00006375"/>
    </source>
</evidence>
<keyword evidence="11" id="KW-1185">Reference proteome</keyword>
<dbReference type="GO" id="GO:0016020">
    <property type="term" value="C:membrane"/>
    <property type="evidence" value="ECO:0007669"/>
    <property type="project" value="UniProtKB-SubCell"/>
</dbReference>
<dbReference type="OrthoDB" id="415315at2759"/>
<dbReference type="InterPro" id="IPR018108">
    <property type="entry name" value="MCP_transmembrane"/>
</dbReference>
<dbReference type="Gene3D" id="1.50.40.10">
    <property type="entry name" value="Mitochondrial carrier domain"/>
    <property type="match status" value="2"/>
</dbReference>
<evidence type="ECO:0000256" key="6">
    <source>
        <dbReference type="ARBA" id="ARBA00022989"/>
    </source>
</evidence>
<organism evidence="10 11">
    <name type="scientific">Pseudomicrostroma glucosiphilum</name>
    <dbReference type="NCBI Taxonomy" id="1684307"/>
    <lineage>
        <taxon>Eukaryota</taxon>
        <taxon>Fungi</taxon>
        <taxon>Dikarya</taxon>
        <taxon>Basidiomycota</taxon>
        <taxon>Ustilaginomycotina</taxon>
        <taxon>Exobasidiomycetes</taxon>
        <taxon>Microstromatales</taxon>
        <taxon>Microstromatales incertae sedis</taxon>
        <taxon>Pseudomicrostroma</taxon>
    </lineage>
</organism>
<proteinExistence type="inferred from homology"/>